<feature type="region of interest" description="Disordered" evidence="1">
    <location>
        <begin position="169"/>
        <end position="203"/>
    </location>
</feature>
<dbReference type="EMBL" id="KE560597">
    <property type="protein sequence ID" value="EPZ36322.1"/>
    <property type="molecule type" value="Genomic_DNA"/>
</dbReference>
<dbReference type="EMBL" id="ML004976">
    <property type="protein sequence ID" value="RKP21215.1"/>
    <property type="molecule type" value="Genomic_DNA"/>
</dbReference>
<evidence type="ECO:0000313" key="2">
    <source>
        <dbReference type="EMBL" id="EPZ36322.1"/>
    </source>
</evidence>
<dbReference type="Proteomes" id="UP000030755">
    <property type="component" value="Unassembled WGS sequence"/>
</dbReference>
<sequence length="438" mass="49494">MPSSFISQSSPSADNSEKPGLDIAKLKYLRYRCREFYLCLGMALECQYESESKVVLGFAFKTSNQEFNDMNTTILLEYDKRGDAFNVVRQDATDMGYGHKYLVVYVHFLARIVKRLTSKGTWHIFFISGFNVVHEIRTNDDLSITTFIDPNEIDIRLIECTPTQLNELQGQGNKNFTQTFSSSKSGKKHDRGGSNTNHYDFNNKRQEGKDSLIRNGFHVTDSETLLSGMSYTLFTWLGCDSREKASSICYVERIAASSATKKLNWASFKDPVLIGFGFTLPILDVGIQILKTVHPEIKFEGEKLPVGELGIYSFIRDPMNYELGFYSPFDTVSLSVSTEEKRRQSIMSNKIISPFLINGENSIDAENLEGEGSAESVKDNLPKENQLNTEVQNKEALKLPEILNQPVTKVKAFNRAYNSDTNINHQSVADTLKRAKSE</sequence>
<evidence type="ECO:0000313" key="5">
    <source>
        <dbReference type="Proteomes" id="UP000030755"/>
    </source>
</evidence>
<evidence type="ECO:0000313" key="4">
    <source>
        <dbReference type="EMBL" id="RKP21215.1"/>
    </source>
</evidence>
<feature type="compositionally biased region" description="Polar residues" evidence="1">
    <location>
        <begin position="169"/>
        <end position="184"/>
    </location>
</feature>
<dbReference type="HOGENOM" id="CLU_625775_0_0_1"/>
<dbReference type="AlphaFoldDB" id="A0A075B4N3"/>
<reference evidence="2 5" key="1">
    <citation type="journal article" date="2013" name="Curr. Biol.">
        <title>Shared signatures of parasitism and phylogenomics unite Cryptomycota and microsporidia.</title>
        <authorList>
            <person name="James T.Y."/>
            <person name="Pelin A."/>
            <person name="Bonen L."/>
            <person name="Ahrendt S."/>
            <person name="Sain D."/>
            <person name="Corradi N."/>
            <person name="Stajich J.E."/>
        </authorList>
    </citation>
    <scope>NUCLEOTIDE SEQUENCE [LARGE SCALE GENOMIC DNA]</scope>
    <source>
        <strain evidence="2">CSF55</strain>
        <strain evidence="2">CSF55</strain>
    </source>
</reference>
<proteinExistence type="predicted"/>
<organism evidence="2 5">
    <name type="scientific">Rozella allomycis (strain CSF55)</name>
    <dbReference type="NCBI Taxonomy" id="988480"/>
    <lineage>
        <taxon>Eukaryota</taxon>
        <taxon>Fungi</taxon>
        <taxon>Fungi incertae sedis</taxon>
        <taxon>Cryptomycota</taxon>
        <taxon>Cryptomycota incertae sedis</taxon>
        <taxon>Rozella</taxon>
    </lineage>
</organism>
<evidence type="ECO:0000313" key="3">
    <source>
        <dbReference type="EMBL" id="RKP21209.1"/>
    </source>
</evidence>
<name>A0A075B4N3_ROZAC</name>
<evidence type="ECO:0000313" key="6">
    <source>
        <dbReference type="Proteomes" id="UP000281549"/>
    </source>
</evidence>
<reference evidence="6" key="2">
    <citation type="journal article" date="2018" name="Nat. Microbiol.">
        <title>Leveraging single-cell genomics to expand the fungal tree of life.</title>
        <authorList>
            <person name="Ahrendt S.R."/>
            <person name="Quandt C.A."/>
            <person name="Ciobanu D."/>
            <person name="Clum A."/>
            <person name="Salamov A."/>
            <person name="Andreopoulos B."/>
            <person name="Cheng J.F."/>
            <person name="Woyke T."/>
            <person name="Pelin A."/>
            <person name="Henrissat B."/>
            <person name="Reynolds N.K."/>
            <person name="Benny G.L."/>
            <person name="Smith M.E."/>
            <person name="James T.Y."/>
            <person name="Grigoriev I.V."/>
        </authorList>
    </citation>
    <scope>NUCLEOTIDE SEQUENCE [LARGE SCALE GENOMIC DNA]</scope>
    <source>
        <strain evidence="6">CSF55</strain>
    </source>
</reference>
<evidence type="ECO:0000256" key="1">
    <source>
        <dbReference type="SAM" id="MobiDB-lite"/>
    </source>
</evidence>
<dbReference type="Proteomes" id="UP000281549">
    <property type="component" value="Unassembled WGS sequence"/>
</dbReference>
<dbReference type="EMBL" id="ML004976">
    <property type="protein sequence ID" value="RKP21209.1"/>
    <property type="molecule type" value="Genomic_DNA"/>
</dbReference>
<reference evidence="3" key="3">
    <citation type="submission" date="2018-08" db="EMBL/GenBank/DDBJ databases">
        <title>Leveraging single-cell genomics to expand the Fungal Tree of Life.</title>
        <authorList>
            <consortium name="DOE Joint Genome Institute"/>
            <person name="Ahrendt S.R."/>
            <person name="Quandt C.A."/>
            <person name="Ciobanu D."/>
            <person name="Clum A."/>
            <person name="Salamov A."/>
            <person name="Andreopoulos B."/>
            <person name="Cheng J.-F."/>
            <person name="Woyke T."/>
            <person name="Pelin A."/>
            <person name="Henrissat B."/>
            <person name="Reynolds N."/>
            <person name="Benny G.L."/>
            <person name="Smith M.E."/>
            <person name="James T.Y."/>
            <person name="Grigoriev I.V."/>
        </authorList>
    </citation>
    <scope>NUCLEOTIDE SEQUENCE</scope>
    <source>
        <strain evidence="3">CSF55</strain>
    </source>
</reference>
<accession>A0A075B4N3</accession>
<keyword evidence="5" id="KW-1185">Reference proteome</keyword>
<gene>
    <name evidence="2" type="ORF">O9G_004750</name>
    <name evidence="3" type="ORF">ROZALSC1DRAFT_27358</name>
    <name evidence="4" type="ORF">ROZALSC1DRAFT_27361</name>
</gene>
<protein>
    <submittedName>
        <fullName evidence="2">Uncharacterized protein</fullName>
    </submittedName>
</protein>
<dbReference type="OrthoDB" id="5557314at2759"/>